<dbReference type="OrthoDB" id="9791628at2"/>
<dbReference type="PANTHER" id="PTHR11049">
    <property type="entry name" value="ACYL COENZYME A THIOESTER HYDROLASE"/>
    <property type="match status" value="1"/>
</dbReference>
<dbReference type="GO" id="GO:0009062">
    <property type="term" value="P:fatty acid catabolic process"/>
    <property type="evidence" value="ECO:0007669"/>
    <property type="project" value="TreeGrafter"/>
</dbReference>
<dbReference type="Proteomes" id="UP000186102">
    <property type="component" value="Unassembled WGS sequence"/>
</dbReference>
<dbReference type="InterPro" id="IPR040170">
    <property type="entry name" value="Cytosol_ACT"/>
</dbReference>
<dbReference type="PROSITE" id="PS51770">
    <property type="entry name" value="HOTDOG_ACOT"/>
    <property type="match status" value="1"/>
</dbReference>
<reference evidence="5 6" key="1">
    <citation type="submission" date="2016-09" db="EMBL/GenBank/DDBJ databases">
        <title>Complete genome of Desulfosporosinus sp. OL.</title>
        <authorList>
            <person name="Mardanov A."/>
            <person name="Beletsky A."/>
            <person name="Panova A."/>
            <person name="Karnachuk O."/>
            <person name="Ravin N."/>
        </authorList>
    </citation>
    <scope>NUCLEOTIDE SEQUENCE [LARGE SCALE GENOMIC DNA]</scope>
    <source>
        <strain evidence="5 6">OL</strain>
    </source>
</reference>
<evidence type="ECO:0000256" key="2">
    <source>
        <dbReference type="ARBA" id="ARBA00022801"/>
    </source>
</evidence>
<name>A0A1Q8QJ23_9FIRM</name>
<dbReference type="SUPFAM" id="SSF54637">
    <property type="entry name" value="Thioesterase/thiol ester dehydrase-isomerase"/>
    <property type="match status" value="1"/>
</dbReference>
<dbReference type="InterPro" id="IPR033120">
    <property type="entry name" value="HOTDOG_ACOT"/>
</dbReference>
<dbReference type="InterPro" id="IPR006683">
    <property type="entry name" value="Thioestr_dom"/>
</dbReference>
<sequence>MVGKSVNYSQVTMSNVMLPQHANPSGNVHGGEIMKLMDSAAGVVARRHARTNVVTARVDKLEFHHPIHVGNVVTCYGKLTFVGKSSMEVSVTVTVEDVTIDEPAKTALTSYFTFVALDERGKSQQVPSLELTNEEERCLFREGQQRYLAYKQLGKKASNLQ</sequence>
<evidence type="ECO:0000256" key="1">
    <source>
        <dbReference type="ARBA" id="ARBA00010458"/>
    </source>
</evidence>
<evidence type="ECO:0000313" key="6">
    <source>
        <dbReference type="Proteomes" id="UP000186102"/>
    </source>
</evidence>
<protein>
    <submittedName>
        <fullName evidence="5">Putative acyl-CoA thioester hydrolase</fullName>
    </submittedName>
</protein>
<dbReference type="Gene3D" id="3.10.129.10">
    <property type="entry name" value="Hotdog Thioesterase"/>
    <property type="match status" value="1"/>
</dbReference>
<comment type="similarity">
    <text evidence="1">Belongs to the acyl coenzyme A hydrolase family.</text>
</comment>
<dbReference type="GO" id="GO:0005829">
    <property type="term" value="C:cytosol"/>
    <property type="evidence" value="ECO:0007669"/>
    <property type="project" value="TreeGrafter"/>
</dbReference>
<dbReference type="GO" id="GO:0052816">
    <property type="term" value="F:long-chain fatty acyl-CoA hydrolase activity"/>
    <property type="evidence" value="ECO:0007669"/>
    <property type="project" value="TreeGrafter"/>
</dbReference>
<keyword evidence="2 3" id="KW-0378">Hydrolase</keyword>
<proteinExistence type="inferred from homology"/>
<dbReference type="GO" id="GO:0006637">
    <property type="term" value="P:acyl-CoA metabolic process"/>
    <property type="evidence" value="ECO:0007669"/>
    <property type="project" value="TreeGrafter"/>
</dbReference>
<dbReference type="AlphaFoldDB" id="A0A1Q8QJ23"/>
<dbReference type="InterPro" id="IPR029069">
    <property type="entry name" value="HotDog_dom_sf"/>
</dbReference>
<gene>
    <name evidence="5" type="ORF">DSOL_4605</name>
</gene>
<dbReference type="RefSeq" id="WP_075366928.1">
    <property type="nucleotide sequence ID" value="NZ_MLBF01000059.1"/>
</dbReference>
<organism evidence="5 6">
    <name type="scientific">Desulfosporosinus metallidurans</name>
    <dbReference type="NCBI Taxonomy" id="1888891"/>
    <lineage>
        <taxon>Bacteria</taxon>
        <taxon>Bacillati</taxon>
        <taxon>Bacillota</taxon>
        <taxon>Clostridia</taxon>
        <taxon>Eubacteriales</taxon>
        <taxon>Desulfitobacteriaceae</taxon>
        <taxon>Desulfosporosinus</taxon>
    </lineage>
</organism>
<evidence type="ECO:0000313" key="5">
    <source>
        <dbReference type="EMBL" id="OLN27334.1"/>
    </source>
</evidence>
<dbReference type="CDD" id="cd03442">
    <property type="entry name" value="BFIT_BACH"/>
    <property type="match status" value="1"/>
</dbReference>
<dbReference type="Pfam" id="PF03061">
    <property type="entry name" value="4HBT"/>
    <property type="match status" value="1"/>
</dbReference>
<evidence type="ECO:0000256" key="3">
    <source>
        <dbReference type="PROSITE-ProRule" id="PRU01106"/>
    </source>
</evidence>
<dbReference type="PANTHER" id="PTHR11049:SF24">
    <property type="entry name" value="CYTOSOLIC ACYL COENZYME A THIOESTER HYDROLASE"/>
    <property type="match status" value="1"/>
</dbReference>
<evidence type="ECO:0000259" key="4">
    <source>
        <dbReference type="PROSITE" id="PS51770"/>
    </source>
</evidence>
<dbReference type="EMBL" id="MLBF01000059">
    <property type="protein sequence ID" value="OLN27334.1"/>
    <property type="molecule type" value="Genomic_DNA"/>
</dbReference>
<dbReference type="STRING" id="1888891.DSOL_4605"/>
<comment type="caution">
    <text evidence="5">The sequence shown here is derived from an EMBL/GenBank/DDBJ whole genome shotgun (WGS) entry which is preliminary data.</text>
</comment>
<keyword evidence="6" id="KW-1185">Reference proteome</keyword>
<accession>A0A1Q8QJ23</accession>
<feature type="domain" description="HotDog ACOT-type" evidence="4">
    <location>
        <begin position="7"/>
        <end position="120"/>
    </location>
</feature>